<reference evidence="1" key="1">
    <citation type="journal article" date="2021" name="New Phytol.">
        <title>Evolutionary innovations through gain and loss of genes in the ectomycorrhizal Boletales.</title>
        <authorList>
            <person name="Wu G."/>
            <person name="Miyauchi S."/>
            <person name="Morin E."/>
            <person name="Kuo A."/>
            <person name="Drula E."/>
            <person name="Varga T."/>
            <person name="Kohler A."/>
            <person name="Feng B."/>
            <person name="Cao Y."/>
            <person name="Lipzen A."/>
            <person name="Daum C."/>
            <person name="Hundley H."/>
            <person name="Pangilinan J."/>
            <person name="Johnson J."/>
            <person name="Barry K."/>
            <person name="LaButti K."/>
            <person name="Ng V."/>
            <person name="Ahrendt S."/>
            <person name="Min B."/>
            <person name="Choi I.G."/>
            <person name="Park H."/>
            <person name="Plett J.M."/>
            <person name="Magnuson J."/>
            <person name="Spatafora J.W."/>
            <person name="Nagy L.G."/>
            <person name="Henrissat B."/>
            <person name="Grigoriev I.V."/>
            <person name="Yang Z.L."/>
            <person name="Xu J."/>
            <person name="Martin F.M."/>
        </authorList>
    </citation>
    <scope>NUCLEOTIDE SEQUENCE</scope>
    <source>
        <strain evidence="1">KUC20120723A-06</strain>
    </source>
</reference>
<organism evidence="1 2">
    <name type="scientific">Leucogyrophana mollusca</name>
    <dbReference type="NCBI Taxonomy" id="85980"/>
    <lineage>
        <taxon>Eukaryota</taxon>
        <taxon>Fungi</taxon>
        <taxon>Dikarya</taxon>
        <taxon>Basidiomycota</taxon>
        <taxon>Agaricomycotina</taxon>
        <taxon>Agaricomycetes</taxon>
        <taxon>Agaricomycetidae</taxon>
        <taxon>Boletales</taxon>
        <taxon>Boletales incertae sedis</taxon>
        <taxon>Leucogyrophana</taxon>
    </lineage>
</organism>
<accession>A0ACB8BRH3</accession>
<dbReference type="EMBL" id="MU266356">
    <property type="protein sequence ID" value="KAH7928136.1"/>
    <property type="molecule type" value="Genomic_DNA"/>
</dbReference>
<sequence length="1189" mass="131941">MAKPLKPSGSSSSDLFGPDDPELMEILQTAVLSGDEPIERLPIATTVHSTVDTASRKRSRSFSPKLSSSSLPGATQAKDSDSVDDDTAVYGASRFGQFGEYMRRKRAKLQIQNENLDINDDAEGKSRIFQGLSIYINGFTTPSVQDLRQLIVKHGGVFQPYLDKKSLVPFRTHILTCSLTAAKIRDFKHMKVARPEWLVESAAAGTLLPWRDYIFRPGGRVEASQGISTQRPLFELPPLLPKPTAGAAKEAPLVDTSTQDLNVPRTPAGQQDDFVTQQMPPTASTSRLPLEISPSRVLYMTDPATYEEAARIPGYAANKSNPLAERVMANPDWRAAHTSAAPDFIEGFYKNSRLHHLSTWKAELKNLVAQAQEHVEGGEAAVLPPGREPIISASDSIWGHGGEVAADGEEDVSMKGAELVMQTRSKGKGKERAVDPEKVIMHCDFDCFFVSAGLISRPHLRGKPVVVCHSQGAQGGAASTSEIASSSYEARVFGIKNGMSLQQARKLCPGIMTIPYEFETYRQISLQFYTILMRHADDLQAVSVDEALIEVTSSVARRREEYSRLPVSEAAPKDPAQDLADLIRFQVKEATGCEVSIGIAENIQLARIATRRAKPAGTFHLVAADVQKVLEPLDIDDLHGFGYSTRQKAKEKLGATNLGELLKKSKGALCDALGKGTGETLYKAMRGIDERRLESDKPRKSVSCDINYGIRFENNEQAEAFIFQMAEEVSRRLNNVDMRGRSLTLKIMKRDPSAPVEPPKFMGHGICETFNKQTPLSNPQGRATSDNKDIGEHAWRLLKSWNFDPKELRGIGIQIQKLESTSGGDHYDPGQAKLPFQLLDTPTKARKGTAEADITDDHPEALNIDVEPPSQEAVVLVDTAGPINDGSNFRNSPSLDLPSFSQVDKEVFDALPADLRKELELEYQRRSHSPVPPEPSPVVPDARPKILVKGVNVKRITQQLAPNNRTMLSPKKNMLFTKRVGTSGMRTTDAELRKLDIDPEVFALLPIELQREQLITARHLKSGGLLSKRKIIKDGTRQTRSPSFPYRKKPPPQAKHPQPPLLKQQGKEKGERLYFTETDDVQRVIESWVEGFQEYPPNQRDVDYFSKFLVQSVDSADSGMEKTIAVMKWWLVLLRRDWTIWEHETSDVDKAKRLTSEGIGKAWWRAFREVKGKVDVAARKRFGGSLSLK</sequence>
<protein>
    <submittedName>
        <fullName evidence="1">DNA repair protein</fullName>
    </submittedName>
</protein>
<evidence type="ECO:0000313" key="2">
    <source>
        <dbReference type="Proteomes" id="UP000790709"/>
    </source>
</evidence>
<keyword evidence="2" id="KW-1185">Reference proteome</keyword>
<comment type="caution">
    <text evidence="1">The sequence shown here is derived from an EMBL/GenBank/DDBJ whole genome shotgun (WGS) entry which is preliminary data.</text>
</comment>
<gene>
    <name evidence="1" type="ORF">BV22DRAFT_1110612</name>
</gene>
<dbReference type="Proteomes" id="UP000790709">
    <property type="component" value="Unassembled WGS sequence"/>
</dbReference>
<evidence type="ECO:0000313" key="1">
    <source>
        <dbReference type="EMBL" id="KAH7928136.1"/>
    </source>
</evidence>
<proteinExistence type="predicted"/>
<name>A0ACB8BRH3_9AGAM</name>